<sequence>MTTLHSPSRAWSGEPLVQDAVAEYAKLAASYSIAASNLADAGDTPGMVHALGCAGRALLAAQEAVASLRSVEGGGR</sequence>
<accession>A0AA37TT34</accession>
<proteinExistence type="predicted"/>
<comment type="caution">
    <text evidence="1">The sequence shown here is derived from an EMBL/GenBank/DDBJ whole genome shotgun (WGS) entry which is preliminary data.</text>
</comment>
<reference evidence="2" key="1">
    <citation type="journal article" date="2019" name="Int. J. Syst. Evol. Microbiol.">
        <title>The Global Catalogue of Microorganisms (GCM) 10K type strain sequencing project: providing services to taxonomists for standard genome sequencing and annotation.</title>
        <authorList>
            <consortium name="The Broad Institute Genomics Platform"/>
            <consortium name="The Broad Institute Genome Sequencing Center for Infectious Disease"/>
            <person name="Wu L."/>
            <person name="Ma J."/>
        </authorList>
    </citation>
    <scope>NUCLEOTIDE SEQUENCE [LARGE SCALE GENOMIC DNA]</scope>
    <source>
        <strain evidence="2">NBRC 103632</strain>
    </source>
</reference>
<dbReference type="EMBL" id="BSPL01000029">
    <property type="protein sequence ID" value="GLS73758.1"/>
    <property type="molecule type" value="Genomic_DNA"/>
</dbReference>
<protein>
    <submittedName>
        <fullName evidence="1">Uncharacterized protein</fullName>
    </submittedName>
</protein>
<keyword evidence="2" id="KW-1185">Reference proteome</keyword>
<dbReference type="Proteomes" id="UP001157440">
    <property type="component" value="Unassembled WGS sequence"/>
</dbReference>
<dbReference type="AlphaFoldDB" id="A0AA37TT34"/>
<gene>
    <name evidence="1" type="ORF">GCM10007890_57730</name>
</gene>
<organism evidence="1 2">
    <name type="scientific">Methylobacterium tardum</name>
    <dbReference type="NCBI Taxonomy" id="374432"/>
    <lineage>
        <taxon>Bacteria</taxon>
        <taxon>Pseudomonadati</taxon>
        <taxon>Pseudomonadota</taxon>
        <taxon>Alphaproteobacteria</taxon>
        <taxon>Hyphomicrobiales</taxon>
        <taxon>Methylobacteriaceae</taxon>
        <taxon>Methylobacterium</taxon>
    </lineage>
</organism>
<name>A0AA37TT34_9HYPH</name>
<evidence type="ECO:0000313" key="2">
    <source>
        <dbReference type="Proteomes" id="UP001157440"/>
    </source>
</evidence>
<evidence type="ECO:0000313" key="1">
    <source>
        <dbReference type="EMBL" id="GLS73758.1"/>
    </source>
</evidence>